<dbReference type="AlphaFoldDB" id="A0A0F9ZLH7"/>
<organism evidence="1 2">
    <name type="scientific">Candidatus Woesebacteria bacterium GW2011_GWB1_33_22</name>
    <dbReference type="NCBI Taxonomy" id="1618566"/>
    <lineage>
        <taxon>Bacteria</taxon>
        <taxon>Candidatus Woeseibacteriota</taxon>
    </lineage>
</organism>
<proteinExistence type="predicted"/>
<comment type="caution">
    <text evidence="1">The sequence shown here is derived from an EMBL/GenBank/DDBJ whole genome shotgun (WGS) entry which is preliminary data.</text>
</comment>
<protein>
    <submittedName>
        <fullName evidence="1">Uncharacterized protein</fullName>
    </submittedName>
</protein>
<sequence length="311" mass="35502">MDSGQDLPDTKLSRRDFLKLGGLVLGGMVGGPIVRSLDKALETSENITVGNLELTPIITEHNKKTWQENGSDILNRLKEFKIVIPEYFPPDYEHSMKNNQLLDKAINLTNYDDSNYLFTEISNYLLRQSKQVLVVDPAYSEAFVKLRLSRNWWMPILGGFATSIPFLTKKDSKTGEINIKKTLVAATVGLVAGTYTAGGDHDPTGIELDIRHVFIAESLTQIGKGLVTPTKAALIYPGGHWKGEIKQSMQWTNGILFYLQNPKERQEKFNKYCETFANKKKWQDFYKIRRYTSDNNKWEKQTEIELRPSFK</sequence>
<dbReference type="InterPro" id="IPR006311">
    <property type="entry name" value="TAT_signal"/>
</dbReference>
<evidence type="ECO:0000313" key="2">
    <source>
        <dbReference type="Proteomes" id="UP000034778"/>
    </source>
</evidence>
<evidence type="ECO:0000313" key="1">
    <source>
        <dbReference type="EMBL" id="KKP44994.1"/>
    </source>
</evidence>
<reference evidence="1 2" key="1">
    <citation type="journal article" date="2015" name="Nature">
        <title>rRNA introns, odd ribosomes, and small enigmatic genomes across a large radiation of phyla.</title>
        <authorList>
            <person name="Brown C.T."/>
            <person name="Hug L.A."/>
            <person name="Thomas B.C."/>
            <person name="Sharon I."/>
            <person name="Castelle C.J."/>
            <person name="Singh A."/>
            <person name="Wilkins M.J."/>
            <person name="Williams K.H."/>
            <person name="Banfield J.F."/>
        </authorList>
    </citation>
    <scope>NUCLEOTIDE SEQUENCE [LARGE SCALE GENOMIC DNA]</scope>
</reference>
<gene>
    <name evidence="1" type="ORF">UR35_C0004G0026</name>
</gene>
<dbReference type="Proteomes" id="UP000034778">
    <property type="component" value="Unassembled WGS sequence"/>
</dbReference>
<dbReference type="PROSITE" id="PS51318">
    <property type="entry name" value="TAT"/>
    <property type="match status" value="1"/>
</dbReference>
<dbReference type="STRING" id="1618566.UR35_C0004G0026"/>
<accession>A0A0F9ZLH7</accession>
<name>A0A0F9ZLH7_9BACT</name>
<dbReference type="EMBL" id="LBOW01000004">
    <property type="protein sequence ID" value="KKP44994.1"/>
    <property type="molecule type" value="Genomic_DNA"/>
</dbReference>